<dbReference type="RefSeq" id="WP_180894608.1">
    <property type="nucleotide sequence ID" value="NZ_JACCKD010000008.1"/>
</dbReference>
<dbReference type="AlphaFoldDB" id="A0A838AEP3"/>
<dbReference type="Proteomes" id="UP000582974">
    <property type="component" value="Unassembled WGS sequence"/>
</dbReference>
<protein>
    <submittedName>
        <fullName evidence="1">Uncharacterized protein</fullName>
    </submittedName>
</protein>
<name>A0A838AEP3_9PSEU</name>
<comment type="caution">
    <text evidence="1">The sequence shown here is derived from an EMBL/GenBank/DDBJ whole genome shotgun (WGS) entry which is preliminary data.</text>
</comment>
<dbReference type="EMBL" id="JACCKD010000008">
    <property type="protein sequence ID" value="MBA0127804.1"/>
    <property type="molecule type" value="Genomic_DNA"/>
</dbReference>
<sequence length="65" mass="7114">MRERCSWQVAGVIARPGSVSWAHIDSTPHRRPSVVVFTDVLADVPHAQRCGRSSSQSPDTPGRFA</sequence>
<evidence type="ECO:0000313" key="1">
    <source>
        <dbReference type="EMBL" id="MBA0127804.1"/>
    </source>
</evidence>
<proteinExistence type="predicted"/>
<accession>A0A838AEP3</accession>
<reference evidence="1 2" key="1">
    <citation type="submission" date="2020-07" db="EMBL/GenBank/DDBJ databases">
        <title>Genome of Haloechinothrix sp.</title>
        <authorList>
            <person name="Tang S.-K."/>
            <person name="Yang L."/>
            <person name="Zhu W.-Y."/>
        </authorList>
    </citation>
    <scope>NUCLEOTIDE SEQUENCE [LARGE SCALE GENOMIC DNA]</scope>
    <source>
        <strain evidence="1 2">YIM 98757</strain>
    </source>
</reference>
<keyword evidence="2" id="KW-1185">Reference proteome</keyword>
<organism evidence="1 2">
    <name type="scientific">Haloechinothrix aidingensis</name>
    <dbReference type="NCBI Taxonomy" id="2752311"/>
    <lineage>
        <taxon>Bacteria</taxon>
        <taxon>Bacillati</taxon>
        <taxon>Actinomycetota</taxon>
        <taxon>Actinomycetes</taxon>
        <taxon>Pseudonocardiales</taxon>
        <taxon>Pseudonocardiaceae</taxon>
        <taxon>Haloechinothrix</taxon>
    </lineage>
</organism>
<gene>
    <name evidence="1" type="ORF">H0B56_19840</name>
</gene>
<evidence type="ECO:0000313" key="2">
    <source>
        <dbReference type="Proteomes" id="UP000582974"/>
    </source>
</evidence>